<evidence type="ECO:0008006" key="3">
    <source>
        <dbReference type="Google" id="ProtNLM"/>
    </source>
</evidence>
<proteinExistence type="predicted"/>
<name>A0A6G8F1I6_9BACT</name>
<gene>
    <name evidence="2" type="ORF">Prevot485_2940</name>
</gene>
<feature type="chain" id="PRO_5026039864" description="Lipoprotein" evidence="1">
    <location>
        <begin position="31"/>
        <end position="71"/>
    </location>
</feature>
<reference evidence="2" key="1">
    <citation type="journal article" date="2020" name="J. ISSAAS">
        <title>Lactobacilli and other gastrointestinal microbiota of Peromyscus leucopus, reservoir host for agents of Lyme disease and other zoonoses in North America.</title>
        <authorList>
            <person name="Milovic A."/>
            <person name="Bassam K."/>
            <person name="Shao H."/>
            <person name="Chatzistamou I."/>
            <person name="Tufts D.M."/>
            <person name="Diuk-Wasser M."/>
            <person name="Barbour A.G."/>
        </authorList>
    </citation>
    <scope>NUCLEOTIDE SEQUENCE</scope>
    <source>
        <strain evidence="2">LL70</strain>
    </source>
</reference>
<organism evidence="2">
    <name type="scientific">uncultured Prevotella sp</name>
    <dbReference type="NCBI Taxonomy" id="159272"/>
    <lineage>
        <taxon>Bacteria</taxon>
        <taxon>Pseudomonadati</taxon>
        <taxon>Bacteroidota</taxon>
        <taxon>Bacteroidia</taxon>
        <taxon>Bacteroidales</taxon>
        <taxon>Prevotellaceae</taxon>
        <taxon>Prevotella</taxon>
        <taxon>environmental samples</taxon>
    </lineage>
</organism>
<protein>
    <recommendedName>
        <fullName evidence="3">Lipoprotein</fullName>
    </recommendedName>
</protein>
<feature type="signal peptide" evidence="1">
    <location>
        <begin position="1"/>
        <end position="30"/>
    </location>
</feature>
<evidence type="ECO:0000313" key="2">
    <source>
        <dbReference type="EMBL" id="QIM10195.1"/>
    </source>
</evidence>
<dbReference type="EMBL" id="MN990733">
    <property type="protein sequence ID" value="QIM10195.1"/>
    <property type="molecule type" value="Genomic_DNA"/>
</dbReference>
<accession>A0A6G8F1I6</accession>
<dbReference type="AlphaFoldDB" id="A0A6G8F1I6"/>
<evidence type="ECO:0000256" key="1">
    <source>
        <dbReference type="SAM" id="SignalP"/>
    </source>
</evidence>
<keyword evidence="1" id="KW-0732">Signal</keyword>
<sequence>MHRFNKQRLFYRFKSLEKMKKLVFMFVAMAALSMVSCGNKTAQDNAADTTAVDTAAVDTAAVDTAAADTVK</sequence>